<reference evidence="2 3" key="1">
    <citation type="submission" date="2018-03" db="EMBL/GenBank/DDBJ databases">
        <title>Genomic Encyclopedia of Type Strains, Phase III (KMG-III): the genomes of soil and plant-associated and newly described type strains.</title>
        <authorList>
            <person name="Whitman W."/>
        </authorList>
    </citation>
    <scope>NUCLEOTIDE SEQUENCE [LARGE SCALE GENOMIC DNA]</scope>
    <source>
        <strain evidence="2 3">CGMCC 4.7097</strain>
    </source>
</reference>
<dbReference type="Pfam" id="PF19054">
    <property type="entry name" value="DUF5753"/>
    <property type="match status" value="1"/>
</dbReference>
<gene>
    <name evidence="2" type="ORF">B0I31_110164</name>
</gene>
<dbReference type="Gene3D" id="1.10.260.40">
    <property type="entry name" value="lambda repressor-like DNA-binding domains"/>
    <property type="match status" value="1"/>
</dbReference>
<organism evidence="2 3">
    <name type="scientific">Saccharothrix carnea</name>
    <dbReference type="NCBI Taxonomy" id="1280637"/>
    <lineage>
        <taxon>Bacteria</taxon>
        <taxon>Bacillati</taxon>
        <taxon>Actinomycetota</taxon>
        <taxon>Actinomycetes</taxon>
        <taxon>Pseudonocardiales</taxon>
        <taxon>Pseudonocardiaceae</taxon>
        <taxon>Saccharothrix</taxon>
    </lineage>
</organism>
<evidence type="ECO:0000259" key="1">
    <source>
        <dbReference type="PROSITE" id="PS50943"/>
    </source>
</evidence>
<proteinExistence type="predicted"/>
<evidence type="ECO:0000313" key="2">
    <source>
        <dbReference type="EMBL" id="PSL53073.1"/>
    </source>
</evidence>
<dbReference type="RefSeq" id="WP_219910833.1">
    <property type="nucleotide sequence ID" value="NZ_PYAX01000010.1"/>
</dbReference>
<evidence type="ECO:0000313" key="3">
    <source>
        <dbReference type="Proteomes" id="UP000241118"/>
    </source>
</evidence>
<comment type="caution">
    <text evidence="2">The sequence shown here is derived from an EMBL/GenBank/DDBJ whole genome shotgun (WGS) entry which is preliminary data.</text>
</comment>
<feature type="domain" description="HTH cro/C1-type" evidence="1">
    <location>
        <begin position="19"/>
        <end position="73"/>
    </location>
</feature>
<dbReference type="Pfam" id="PF13560">
    <property type="entry name" value="HTH_31"/>
    <property type="match status" value="1"/>
</dbReference>
<dbReference type="InterPro" id="IPR043917">
    <property type="entry name" value="DUF5753"/>
</dbReference>
<dbReference type="CDD" id="cd00093">
    <property type="entry name" value="HTH_XRE"/>
    <property type="match status" value="1"/>
</dbReference>
<dbReference type="GO" id="GO:0003677">
    <property type="term" value="F:DNA binding"/>
    <property type="evidence" value="ECO:0007669"/>
    <property type="project" value="InterPro"/>
</dbReference>
<protein>
    <submittedName>
        <fullName evidence="2">Helix-turn-helix protein</fullName>
    </submittedName>
</protein>
<dbReference type="InterPro" id="IPR010982">
    <property type="entry name" value="Lambda_DNA-bd_dom_sf"/>
</dbReference>
<name>A0A2P8I3N4_SACCR</name>
<accession>A0A2P8I3N4</accession>
<sequence>MGAKKSTPTIRLRRLAGQLRRLRDDTGLRREDVEERTGLHATTLYRIETARSRPQFRTFDMLLKLYGVPTDEQLRLKALYKQSAGEGWIQPWHEDLREEYTTYISFEREAHGVRNYAGMFIPGLLQTEDYARAMVCGVLYTVDKVQVEGRVRARMERQALLTKERPLKLWAIIDEAALHYEVGGPEVMRAQLGHLLEAATAPDTTIQVVPFSAGAHLGMPGQFVILDFDDPLDTDLVYIDSQAGEIFLESDSDIERFRDNFDHLVAVAKSPDDSVKLIAEIANRQGRRRFG</sequence>
<dbReference type="PROSITE" id="PS50943">
    <property type="entry name" value="HTH_CROC1"/>
    <property type="match status" value="1"/>
</dbReference>
<dbReference type="AlphaFoldDB" id="A0A2P8I3N4"/>
<dbReference type="InterPro" id="IPR001387">
    <property type="entry name" value="Cro/C1-type_HTH"/>
</dbReference>
<dbReference type="EMBL" id="PYAX01000010">
    <property type="protein sequence ID" value="PSL53073.1"/>
    <property type="molecule type" value="Genomic_DNA"/>
</dbReference>
<dbReference type="SMART" id="SM00530">
    <property type="entry name" value="HTH_XRE"/>
    <property type="match status" value="1"/>
</dbReference>
<keyword evidence="3" id="KW-1185">Reference proteome</keyword>
<dbReference type="Proteomes" id="UP000241118">
    <property type="component" value="Unassembled WGS sequence"/>
</dbReference>
<dbReference type="SUPFAM" id="SSF47413">
    <property type="entry name" value="lambda repressor-like DNA-binding domains"/>
    <property type="match status" value="1"/>
</dbReference>